<comment type="caution">
    <text evidence="7">The sequence shown here is derived from an EMBL/GenBank/DDBJ whole genome shotgun (WGS) entry which is preliminary data.</text>
</comment>
<evidence type="ECO:0000256" key="1">
    <source>
        <dbReference type="ARBA" id="ARBA00023015"/>
    </source>
</evidence>
<keyword evidence="1" id="KW-0805">Transcription regulation</keyword>
<dbReference type="InterPro" id="IPR001647">
    <property type="entry name" value="HTH_TetR"/>
</dbReference>
<dbReference type="PANTHER" id="PTHR30055">
    <property type="entry name" value="HTH-TYPE TRANSCRIPTIONAL REGULATOR RUTR"/>
    <property type="match status" value="1"/>
</dbReference>
<organism evidence="7 8">
    <name type="scientific">Paeniglutamicibacter sulfureus</name>
    <dbReference type="NCBI Taxonomy" id="43666"/>
    <lineage>
        <taxon>Bacteria</taxon>
        <taxon>Bacillati</taxon>
        <taxon>Actinomycetota</taxon>
        <taxon>Actinomycetes</taxon>
        <taxon>Micrococcales</taxon>
        <taxon>Micrococcaceae</taxon>
        <taxon>Paeniglutamicibacter</taxon>
    </lineage>
</organism>
<dbReference type="PROSITE" id="PS50977">
    <property type="entry name" value="HTH_TETR_2"/>
    <property type="match status" value="1"/>
</dbReference>
<feature type="DNA-binding region" description="H-T-H motif" evidence="4">
    <location>
        <begin position="56"/>
        <end position="75"/>
    </location>
</feature>
<dbReference type="InterPro" id="IPR050109">
    <property type="entry name" value="HTH-type_TetR-like_transc_reg"/>
</dbReference>
<name>A0ABU2BJJ8_9MICC</name>
<dbReference type="EMBL" id="JAVDYI010000001">
    <property type="protein sequence ID" value="MDR7358823.1"/>
    <property type="molecule type" value="Genomic_DNA"/>
</dbReference>
<reference evidence="7 8" key="1">
    <citation type="submission" date="2023-07" db="EMBL/GenBank/DDBJ databases">
        <title>Sequencing the genomes of 1000 actinobacteria strains.</title>
        <authorList>
            <person name="Klenk H.-P."/>
        </authorList>
    </citation>
    <scope>NUCLEOTIDE SEQUENCE [LARGE SCALE GENOMIC DNA]</scope>
    <source>
        <strain evidence="7 8">DSM 20167</strain>
    </source>
</reference>
<accession>A0ABU2BJJ8</accession>
<dbReference type="Proteomes" id="UP001183817">
    <property type="component" value="Unassembled WGS sequence"/>
</dbReference>
<feature type="region of interest" description="Disordered" evidence="5">
    <location>
        <begin position="1"/>
        <end position="34"/>
    </location>
</feature>
<keyword evidence="2 4" id="KW-0238">DNA-binding</keyword>
<dbReference type="InterPro" id="IPR009057">
    <property type="entry name" value="Homeodomain-like_sf"/>
</dbReference>
<dbReference type="Pfam" id="PF00440">
    <property type="entry name" value="TetR_N"/>
    <property type="match status" value="1"/>
</dbReference>
<sequence>MTAPEKKSAQRGRSSELLDIPGQKPSSREAQKRLTRERLITAGEAEFRIRGYNETTAENIATSAGTSRATFYVYFKSKAEVVLELMQRSSPDVLRAYSDLDAITKPTLRNVKAWLRSTMALWDTRRSDFTIMEQALANDDAVTDMWISTLANSYQVMPRTFGRFTNAKDHEKARLHLLTLQSALERMMYFAVIRRRPVKMDLLLDTLADQWLAFLESTFPESEKG</sequence>
<dbReference type="Gene3D" id="1.10.10.60">
    <property type="entry name" value="Homeodomain-like"/>
    <property type="match status" value="1"/>
</dbReference>
<evidence type="ECO:0000259" key="6">
    <source>
        <dbReference type="PROSITE" id="PS50977"/>
    </source>
</evidence>
<evidence type="ECO:0000313" key="8">
    <source>
        <dbReference type="Proteomes" id="UP001183817"/>
    </source>
</evidence>
<dbReference type="Gene3D" id="1.10.357.10">
    <property type="entry name" value="Tetracycline Repressor, domain 2"/>
    <property type="match status" value="1"/>
</dbReference>
<evidence type="ECO:0000256" key="3">
    <source>
        <dbReference type="ARBA" id="ARBA00023163"/>
    </source>
</evidence>
<evidence type="ECO:0000256" key="2">
    <source>
        <dbReference type="ARBA" id="ARBA00023125"/>
    </source>
</evidence>
<proteinExistence type="predicted"/>
<evidence type="ECO:0000256" key="4">
    <source>
        <dbReference type="PROSITE-ProRule" id="PRU00335"/>
    </source>
</evidence>
<dbReference type="SUPFAM" id="SSF46689">
    <property type="entry name" value="Homeodomain-like"/>
    <property type="match status" value="1"/>
</dbReference>
<feature type="compositionally biased region" description="Basic and acidic residues" evidence="5">
    <location>
        <begin position="1"/>
        <end position="16"/>
    </location>
</feature>
<evidence type="ECO:0000256" key="5">
    <source>
        <dbReference type="SAM" id="MobiDB-lite"/>
    </source>
</evidence>
<evidence type="ECO:0000313" key="7">
    <source>
        <dbReference type="EMBL" id="MDR7358823.1"/>
    </source>
</evidence>
<keyword evidence="8" id="KW-1185">Reference proteome</keyword>
<gene>
    <name evidence="7" type="ORF">J2S64_002514</name>
</gene>
<dbReference type="RefSeq" id="WP_310290875.1">
    <property type="nucleotide sequence ID" value="NZ_BAAAWO010000001.1"/>
</dbReference>
<feature type="domain" description="HTH tetR-type" evidence="6">
    <location>
        <begin position="33"/>
        <end position="93"/>
    </location>
</feature>
<protein>
    <submittedName>
        <fullName evidence="7">AcrR family transcriptional regulator</fullName>
    </submittedName>
</protein>
<dbReference type="PRINTS" id="PR00455">
    <property type="entry name" value="HTHTETR"/>
</dbReference>
<dbReference type="PANTHER" id="PTHR30055:SF234">
    <property type="entry name" value="HTH-TYPE TRANSCRIPTIONAL REGULATOR BETI"/>
    <property type="match status" value="1"/>
</dbReference>
<keyword evidence="3" id="KW-0804">Transcription</keyword>